<feature type="compositionally biased region" description="Basic and acidic residues" evidence="9">
    <location>
        <begin position="1"/>
        <end position="24"/>
    </location>
</feature>
<feature type="transmembrane region" description="Helical" evidence="10">
    <location>
        <begin position="208"/>
        <end position="233"/>
    </location>
</feature>
<dbReference type="Pfam" id="PF00664">
    <property type="entry name" value="ABC_membrane"/>
    <property type="match status" value="1"/>
</dbReference>
<keyword evidence="2" id="KW-0813">Transport</keyword>
<dbReference type="InterPro" id="IPR017871">
    <property type="entry name" value="ABC_transporter-like_CS"/>
</dbReference>
<dbReference type="OrthoDB" id="9770415at2"/>
<sequence length="637" mass="68619">MASNESRPESRPVSRPEAGRDAGSEAKPASGADFSPPVTIGANRGHGRGGAGQKPRNFQGTLRRLWSYIDKERRWLLIVFALILVDSAVTLSTPYLIGEAVDAILGKGQVDFGYLEIVLLAMFTAYAGDAGLTLLQGWMMAGISQRILHRLRSALFVKLHRLPLAFFDTRRHGEIMSRLSNDIDNVSTSVSQTTSQLMGGVISVIGSLIFMLVLSPLLTLASLITVPLVYLLAKSVSQRSRVLFKEQQVQLGMLNGHIEETITGIDVVKAFNREDASILAFEEANAKLRETSTKAQIVSGFLMPLLGVINNLGFAAVAIVGSVLAVHGHITVGVIASFIGYSRQFVRPLNDIANVFNVLQSGLAGAERVFEVIDETEEDKDAEGAVVLTNPRGDVRFDNVTFGYRADNPILKGVSFSVPAGSSVALVGPTGAGKTTIVNLLTRFYDVNGGRILLDGRILTDYTRDSLRSCFGIVLQDTYLFSGTIADNIKIGKPEATDEEVRKAAAAANADTFIRKLPGRYDTLLTENGSNISQGQRQLIAIARVVLASPSILILDEATSSIDTRTELHIQEALLRVMEGRTTFIIAHRLSTIQGADTIMVIDKGGIAEQGSHEQLVQAEGIYAGMVRSPLTVADGA</sequence>
<keyword evidence="4 10" id="KW-0812">Transmembrane</keyword>
<dbReference type="FunFam" id="3.40.50.300:FF:000287">
    <property type="entry name" value="Multidrug ABC transporter ATP-binding protein"/>
    <property type="match status" value="1"/>
</dbReference>
<keyword evidence="6 13" id="KW-0067">ATP-binding</keyword>
<dbReference type="GO" id="GO:0015421">
    <property type="term" value="F:ABC-type oligopeptide transporter activity"/>
    <property type="evidence" value="ECO:0007669"/>
    <property type="project" value="TreeGrafter"/>
</dbReference>
<feature type="region of interest" description="Disordered" evidence="9">
    <location>
        <begin position="1"/>
        <end position="55"/>
    </location>
</feature>
<dbReference type="Gene3D" id="3.40.50.300">
    <property type="entry name" value="P-loop containing nucleotide triphosphate hydrolases"/>
    <property type="match status" value="1"/>
</dbReference>
<dbReference type="SMART" id="SM00382">
    <property type="entry name" value="AAA"/>
    <property type="match status" value="1"/>
</dbReference>
<dbReference type="PROSITE" id="PS50929">
    <property type="entry name" value="ABC_TM1F"/>
    <property type="match status" value="1"/>
</dbReference>
<evidence type="ECO:0000256" key="10">
    <source>
        <dbReference type="SAM" id="Phobius"/>
    </source>
</evidence>
<evidence type="ECO:0000313" key="13">
    <source>
        <dbReference type="EMBL" id="THF79578.1"/>
    </source>
</evidence>
<dbReference type="InterPro" id="IPR011527">
    <property type="entry name" value="ABC1_TM_dom"/>
</dbReference>
<dbReference type="InterPro" id="IPR027417">
    <property type="entry name" value="P-loop_NTPase"/>
</dbReference>
<feature type="transmembrane region" description="Helical" evidence="10">
    <location>
        <begin position="312"/>
        <end position="339"/>
    </location>
</feature>
<comment type="subcellular location">
    <subcellularLocation>
        <location evidence="1">Cell membrane</location>
        <topology evidence="1">Multi-pass membrane protein</topology>
    </subcellularLocation>
</comment>
<dbReference type="CDD" id="cd18547">
    <property type="entry name" value="ABC_6TM_Tm288_like"/>
    <property type="match status" value="1"/>
</dbReference>
<dbReference type="PANTHER" id="PTHR43394">
    <property type="entry name" value="ATP-DEPENDENT PERMEASE MDL1, MITOCHONDRIAL"/>
    <property type="match status" value="1"/>
</dbReference>
<feature type="transmembrane region" description="Helical" evidence="10">
    <location>
        <begin position="75"/>
        <end position="97"/>
    </location>
</feature>
<dbReference type="PROSITE" id="PS50893">
    <property type="entry name" value="ABC_TRANSPORTER_2"/>
    <property type="match status" value="1"/>
</dbReference>
<organism evidence="13 14">
    <name type="scientific">Cohnella fermenti</name>
    <dbReference type="NCBI Taxonomy" id="2565925"/>
    <lineage>
        <taxon>Bacteria</taxon>
        <taxon>Bacillati</taxon>
        <taxon>Bacillota</taxon>
        <taxon>Bacilli</taxon>
        <taxon>Bacillales</taxon>
        <taxon>Paenibacillaceae</taxon>
        <taxon>Cohnella</taxon>
    </lineage>
</organism>
<dbReference type="GO" id="GO:0005886">
    <property type="term" value="C:plasma membrane"/>
    <property type="evidence" value="ECO:0007669"/>
    <property type="project" value="UniProtKB-SubCell"/>
</dbReference>
<dbReference type="GO" id="GO:0016887">
    <property type="term" value="F:ATP hydrolysis activity"/>
    <property type="evidence" value="ECO:0007669"/>
    <property type="project" value="InterPro"/>
</dbReference>
<dbReference type="InterPro" id="IPR003439">
    <property type="entry name" value="ABC_transporter-like_ATP-bd"/>
</dbReference>
<reference evidence="13 14" key="1">
    <citation type="submission" date="2019-04" db="EMBL/GenBank/DDBJ databases">
        <title>Cohnella sp. nov. isolated from preserved vegetables.</title>
        <authorList>
            <person name="Lin S.-Y."/>
            <person name="Hung M.-H."/>
            <person name="Young C.-C."/>
        </authorList>
    </citation>
    <scope>NUCLEOTIDE SEQUENCE [LARGE SCALE GENOMIC DNA]</scope>
    <source>
        <strain evidence="13 14">CC-MHH1044</strain>
    </source>
</reference>
<keyword evidence="7 10" id="KW-1133">Transmembrane helix</keyword>
<evidence type="ECO:0000256" key="3">
    <source>
        <dbReference type="ARBA" id="ARBA00022475"/>
    </source>
</evidence>
<accession>A0A4S4BWN9</accession>
<dbReference type="InterPro" id="IPR039421">
    <property type="entry name" value="Type_1_exporter"/>
</dbReference>
<comment type="caution">
    <text evidence="13">The sequence shown here is derived from an EMBL/GenBank/DDBJ whole genome shotgun (WGS) entry which is preliminary data.</text>
</comment>
<name>A0A4S4BWN9_9BACL</name>
<dbReference type="Pfam" id="PF00005">
    <property type="entry name" value="ABC_tran"/>
    <property type="match status" value="1"/>
</dbReference>
<dbReference type="GO" id="GO:0005524">
    <property type="term" value="F:ATP binding"/>
    <property type="evidence" value="ECO:0007669"/>
    <property type="project" value="UniProtKB-KW"/>
</dbReference>
<evidence type="ECO:0000256" key="8">
    <source>
        <dbReference type="ARBA" id="ARBA00023136"/>
    </source>
</evidence>
<dbReference type="InterPro" id="IPR003593">
    <property type="entry name" value="AAA+_ATPase"/>
</dbReference>
<dbReference type="AlphaFoldDB" id="A0A4S4BWN9"/>
<evidence type="ECO:0000256" key="2">
    <source>
        <dbReference type="ARBA" id="ARBA00022448"/>
    </source>
</evidence>
<evidence type="ECO:0000256" key="4">
    <source>
        <dbReference type="ARBA" id="ARBA00022692"/>
    </source>
</evidence>
<dbReference type="PANTHER" id="PTHR43394:SF1">
    <property type="entry name" value="ATP-BINDING CASSETTE SUB-FAMILY B MEMBER 10, MITOCHONDRIAL"/>
    <property type="match status" value="1"/>
</dbReference>
<dbReference type="InterPro" id="IPR036640">
    <property type="entry name" value="ABC1_TM_sf"/>
</dbReference>
<gene>
    <name evidence="13" type="ORF">E6C55_12445</name>
</gene>
<evidence type="ECO:0000259" key="12">
    <source>
        <dbReference type="PROSITE" id="PS50929"/>
    </source>
</evidence>
<feature type="domain" description="ABC transmembrane type-1" evidence="12">
    <location>
        <begin position="77"/>
        <end position="361"/>
    </location>
</feature>
<evidence type="ECO:0000256" key="1">
    <source>
        <dbReference type="ARBA" id="ARBA00004651"/>
    </source>
</evidence>
<dbReference type="CDD" id="cd03254">
    <property type="entry name" value="ABCC_Glucan_exporter_like"/>
    <property type="match status" value="1"/>
</dbReference>
<feature type="domain" description="ABC transporter" evidence="11">
    <location>
        <begin position="395"/>
        <end position="629"/>
    </location>
</feature>
<keyword evidence="3" id="KW-1003">Cell membrane</keyword>
<dbReference type="PROSITE" id="PS00211">
    <property type="entry name" value="ABC_TRANSPORTER_1"/>
    <property type="match status" value="1"/>
</dbReference>
<proteinExistence type="predicted"/>
<keyword evidence="8 10" id="KW-0472">Membrane</keyword>
<dbReference type="SUPFAM" id="SSF52540">
    <property type="entry name" value="P-loop containing nucleoside triphosphate hydrolases"/>
    <property type="match status" value="1"/>
</dbReference>
<dbReference type="FunFam" id="1.20.1560.10:FF:000011">
    <property type="entry name" value="Multidrug ABC transporter ATP-binding protein"/>
    <property type="match status" value="1"/>
</dbReference>
<evidence type="ECO:0000259" key="11">
    <source>
        <dbReference type="PROSITE" id="PS50893"/>
    </source>
</evidence>
<dbReference type="EMBL" id="SSOB01000013">
    <property type="protein sequence ID" value="THF79578.1"/>
    <property type="molecule type" value="Genomic_DNA"/>
</dbReference>
<dbReference type="Proteomes" id="UP000310636">
    <property type="component" value="Unassembled WGS sequence"/>
</dbReference>
<feature type="transmembrane region" description="Helical" evidence="10">
    <location>
        <begin position="117"/>
        <end position="143"/>
    </location>
</feature>
<evidence type="ECO:0000256" key="5">
    <source>
        <dbReference type="ARBA" id="ARBA00022741"/>
    </source>
</evidence>
<evidence type="ECO:0000256" key="9">
    <source>
        <dbReference type="SAM" id="MobiDB-lite"/>
    </source>
</evidence>
<protein>
    <submittedName>
        <fullName evidence="13">ABC transporter ATP-binding protein</fullName>
    </submittedName>
</protein>
<dbReference type="SUPFAM" id="SSF90123">
    <property type="entry name" value="ABC transporter transmembrane region"/>
    <property type="match status" value="1"/>
</dbReference>
<evidence type="ECO:0000256" key="7">
    <source>
        <dbReference type="ARBA" id="ARBA00022989"/>
    </source>
</evidence>
<keyword evidence="5" id="KW-0547">Nucleotide-binding</keyword>
<keyword evidence="14" id="KW-1185">Reference proteome</keyword>
<evidence type="ECO:0000256" key="6">
    <source>
        <dbReference type="ARBA" id="ARBA00022840"/>
    </source>
</evidence>
<dbReference type="RefSeq" id="WP_136370114.1">
    <property type="nucleotide sequence ID" value="NZ_SSOB01000013.1"/>
</dbReference>
<evidence type="ECO:0000313" key="14">
    <source>
        <dbReference type="Proteomes" id="UP000310636"/>
    </source>
</evidence>
<dbReference type="Gene3D" id="1.20.1560.10">
    <property type="entry name" value="ABC transporter type 1, transmembrane domain"/>
    <property type="match status" value="1"/>
</dbReference>